<evidence type="ECO:0000259" key="8">
    <source>
        <dbReference type="PROSITE" id="PS50928"/>
    </source>
</evidence>
<keyword evidence="6 7" id="KW-0472">Membrane</keyword>
<keyword evidence="5 7" id="KW-1133">Transmembrane helix</keyword>
<proteinExistence type="inferred from homology"/>
<evidence type="ECO:0000256" key="1">
    <source>
        <dbReference type="ARBA" id="ARBA00004651"/>
    </source>
</evidence>
<comment type="caution">
    <text evidence="9">The sequence shown here is derived from an EMBL/GenBank/DDBJ whole genome shotgun (WGS) entry which is preliminary data.</text>
</comment>
<evidence type="ECO:0000313" key="9">
    <source>
        <dbReference type="EMBL" id="PRZ40539.1"/>
    </source>
</evidence>
<comment type="subcellular location">
    <subcellularLocation>
        <location evidence="1 7">Cell membrane</location>
        <topology evidence="1 7">Multi-pass membrane protein</topology>
    </subcellularLocation>
</comment>
<name>A0A2T0ZW11_9ACTN</name>
<sequence>MSTALKPERNVASPMERPVKPRRWGTKIVWLVVTVIVVVAFWNVDINWASLTNFPANAWKYLKLLFAPPDWSKTGQALDATLLSVQMAWIGSVIGIIVSFPLSFLATRGLAPIFVRWPMRGLFAIIRAVPEVVIAVLILSVTGLTPFTGALALGVGSIGTLGKWGYESFESVEPGPLEAVRASGGSRWQIMRWGVWPQAQPEVFAFWLYRFEINVRASAILGLIGAGGIGKMLTDNTQYRIWNAVGILLIIVIVVTMIIDQISGAIRHRIIYGSWKIVGFGRRRKSLNVATKNNATREGLNE</sequence>
<feature type="domain" description="ABC transmembrane type-1" evidence="8">
    <location>
        <begin position="81"/>
        <end position="260"/>
    </location>
</feature>
<accession>A0A2T0ZW11</accession>
<dbReference type="PROSITE" id="PS50928">
    <property type="entry name" value="ABC_TM1"/>
    <property type="match status" value="1"/>
</dbReference>
<dbReference type="OrthoDB" id="9808005at2"/>
<evidence type="ECO:0000256" key="7">
    <source>
        <dbReference type="RuleBase" id="RU363032"/>
    </source>
</evidence>
<keyword evidence="2 7" id="KW-0813">Transport</keyword>
<organism evidence="9 10">
    <name type="scientific">Antricoccus suffuscus</name>
    <dbReference type="NCBI Taxonomy" id="1629062"/>
    <lineage>
        <taxon>Bacteria</taxon>
        <taxon>Bacillati</taxon>
        <taxon>Actinomycetota</taxon>
        <taxon>Actinomycetes</taxon>
        <taxon>Geodermatophilales</taxon>
        <taxon>Antricoccaceae</taxon>
        <taxon>Antricoccus</taxon>
    </lineage>
</organism>
<evidence type="ECO:0000256" key="3">
    <source>
        <dbReference type="ARBA" id="ARBA00022475"/>
    </source>
</evidence>
<feature type="transmembrane region" description="Helical" evidence="7">
    <location>
        <begin position="241"/>
        <end position="259"/>
    </location>
</feature>
<feature type="transmembrane region" description="Helical" evidence="7">
    <location>
        <begin position="88"/>
        <end position="111"/>
    </location>
</feature>
<gene>
    <name evidence="9" type="ORF">CLV47_11672</name>
</gene>
<dbReference type="NCBIfam" id="TIGR01097">
    <property type="entry name" value="PhnE"/>
    <property type="match status" value="1"/>
</dbReference>
<keyword evidence="10" id="KW-1185">Reference proteome</keyword>
<evidence type="ECO:0000256" key="6">
    <source>
        <dbReference type="ARBA" id="ARBA00023136"/>
    </source>
</evidence>
<evidence type="ECO:0000256" key="2">
    <source>
        <dbReference type="ARBA" id="ARBA00022448"/>
    </source>
</evidence>
<dbReference type="GO" id="GO:0005886">
    <property type="term" value="C:plasma membrane"/>
    <property type="evidence" value="ECO:0007669"/>
    <property type="project" value="UniProtKB-SubCell"/>
</dbReference>
<dbReference type="SUPFAM" id="SSF161098">
    <property type="entry name" value="MetI-like"/>
    <property type="match status" value="1"/>
</dbReference>
<evidence type="ECO:0000256" key="5">
    <source>
        <dbReference type="ARBA" id="ARBA00022989"/>
    </source>
</evidence>
<evidence type="ECO:0000313" key="10">
    <source>
        <dbReference type="Proteomes" id="UP000237752"/>
    </source>
</evidence>
<dbReference type="InterPro" id="IPR005769">
    <property type="entry name" value="PhnE/PtxC"/>
</dbReference>
<evidence type="ECO:0000256" key="4">
    <source>
        <dbReference type="ARBA" id="ARBA00022692"/>
    </source>
</evidence>
<dbReference type="PANTHER" id="PTHR30043">
    <property type="entry name" value="PHOSPHONATES TRANSPORT SYSTEM PERMEASE PROTEIN"/>
    <property type="match status" value="1"/>
</dbReference>
<dbReference type="InterPro" id="IPR035906">
    <property type="entry name" value="MetI-like_sf"/>
</dbReference>
<keyword evidence="3" id="KW-1003">Cell membrane</keyword>
<feature type="transmembrane region" description="Helical" evidence="7">
    <location>
        <begin position="132"/>
        <end position="158"/>
    </location>
</feature>
<dbReference type="GO" id="GO:0015416">
    <property type="term" value="F:ABC-type phosphonate transporter activity"/>
    <property type="evidence" value="ECO:0007669"/>
    <property type="project" value="InterPro"/>
</dbReference>
<dbReference type="AlphaFoldDB" id="A0A2T0ZW11"/>
<protein>
    <submittedName>
        <fullName evidence="9">Phosphonate transport system permease protein</fullName>
    </submittedName>
</protein>
<feature type="transmembrane region" description="Helical" evidence="7">
    <location>
        <begin position="24"/>
        <end position="44"/>
    </location>
</feature>
<dbReference type="PANTHER" id="PTHR30043:SF1">
    <property type="entry name" value="ABC TRANSPORT SYSTEM PERMEASE PROTEIN P69"/>
    <property type="match status" value="1"/>
</dbReference>
<dbReference type="EMBL" id="PVUE01000016">
    <property type="protein sequence ID" value="PRZ40539.1"/>
    <property type="molecule type" value="Genomic_DNA"/>
</dbReference>
<dbReference type="Pfam" id="PF00528">
    <property type="entry name" value="BPD_transp_1"/>
    <property type="match status" value="1"/>
</dbReference>
<dbReference type="Proteomes" id="UP000237752">
    <property type="component" value="Unassembled WGS sequence"/>
</dbReference>
<dbReference type="CDD" id="cd06261">
    <property type="entry name" value="TM_PBP2"/>
    <property type="match status" value="1"/>
</dbReference>
<comment type="similarity">
    <text evidence="7">Belongs to the binding-protein-dependent transport system permease family.</text>
</comment>
<dbReference type="InterPro" id="IPR000515">
    <property type="entry name" value="MetI-like"/>
</dbReference>
<dbReference type="RefSeq" id="WP_106350170.1">
    <property type="nucleotide sequence ID" value="NZ_PVUE01000016.1"/>
</dbReference>
<dbReference type="Gene3D" id="1.10.3720.10">
    <property type="entry name" value="MetI-like"/>
    <property type="match status" value="1"/>
</dbReference>
<keyword evidence="4 7" id="KW-0812">Transmembrane</keyword>
<reference evidence="9 10" key="1">
    <citation type="submission" date="2018-03" db="EMBL/GenBank/DDBJ databases">
        <title>Genomic Encyclopedia of Archaeal and Bacterial Type Strains, Phase II (KMG-II): from individual species to whole genera.</title>
        <authorList>
            <person name="Goeker M."/>
        </authorList>
    </citation>
    <scope>NUCLEOTIDE SEQUENCE [LARGE SCALE GENOMIC DNA]</scope>
    <source>
        <strain evidence="9 10">DSM 100065</strain>
    </source>
</reference>